<evidence type="ECO:0000313" key="2">
    <source>
        <dbReference type="EMBL" id="HIQ64928.1"/>
    </source>
</evidence>
<dbReference type="GO" id="GO:0016747">
    <property type="term" value="F:acyltransferase activity, transferring groups other than amino-acyl groups"/>
    <property type="evidence" value="ECO:0007669"/>
    <property type="project" value="InterPro"/>
</dbReference>
<name>A0A9D0YZS3_9FIRM</name>
<dbReference type="AlphaFoldDB" id="A0A9D0YZS3"/>
<feature type="domain" description="N-acetyltransferase" evidence="1">
    <location>
        <begin position="1"/>
        <end position="143"/>
    </location>
</feature>
<dbReference type="EMBL" id="DVFU01000080">
    <property type="protein sequence ID" value="HIQ64928.1"/>
    <property type="molecule type" value="Genomic_DNA"/>
</dbReference>
<accession>A0A9D0YZS3</accession>
<proteinExistence type="predicted"/>
<sequence length="268" mass="31390">MSDLLYQVFLKCFPEIHLSLEEFETELDLNDSTVVTKYSNDTSQLIGFSIIRKNCISMICVLPEYQNKGYGKQIMEESEKEIRDRGYEEVLLGYKGEKTSLFYGVPLTSYNQAFFSKLGYDSDFSVYDYEIEPFDIPKQDKFRVYSFPAEIDSKSLVFELLKKKDKNIYQKYALTHDTSILYSSDMKGHLGFCFYHVDDNHQMELYDLVAYPNFDISCKLSLLSSLFDIAKEKECNRIMVKNVSNPIFYKEQCKGVMRMKYWRGSKAC</sequence>
<dbReference type="InterPro" id="IPR000182">
    <property type="entry name" value="GNAT_dom"/>
</dbReference>
<protein>
    <submittedName>
        <fullName evidence="2">GNAT family N-acetyltransferase</fullName>
    </submittedName>
</protein>
<evidence type="ECO:0000259" key="1">
    <source>
        <dbReference type="PROSITE" id="PS51186"/>
    </source>
</evidence>
<dbReference type="Gene3D" id="3.40.630.30">
    <property type="match status" value="1"/>
</dbReference>
<dbReference type="Pfam" id="PF13508">
    <property type="entry name" value="Acetyltransf_7"/>
    <property type="match status" value="1"/>
</dbReference>
<dbReference type="InterPro" id="IPR016181">
    <property type="entry name" value="Acyl_CoA_acyltransferase"/>
</dbReference>
<evidence type="ECO:0000313" key="3">
    <source>
        <dbReference type="Proteomes" id="UP000886725"/>
    </source>
</evidence>
<dbReference type="SUPFAM" id="SSF55729">
    <property type="entry name" value="Acyl-CoA N-acyltransferases (Nat)"/>
    <property type="match status" value="1"/>
</dbReference>
<gene>
    <name evidence="2" type="ORF">IAC85_04225</name>
</gene>
<organism evidence="2 3">
    <name type="scientific">Candidatus Faecenecus gallistercoris</name>
    <dbReference type="NCBI Taxonomy" id="2840793"/>
    <lineage>
        <taxon>Bacteria</taxon>
        <taxon>Bacillati</taxon>
        <taxon>Bacillota</taxon>
        <taxon>Bacillota incertae sedis</taxon>
        <taxon>Candidatus Faecenecus</taxon>
    </lineage>
</organism>
<reference evidence="2" key="1">
    <citation type="submission" date="2020-10" db="EMBL/GenBank/DDBJ databases">
        <authorList>
            <person name="Gilroy R."/>
        </authorList>
    </citation>
    <scope>NUCLEOTIDE SEQUENCE</scope>
    <source>
        <strain evidence="2">CHK165-10780</strain>
    </source>
</reference>
<dbReference type="PROSITE" id="PS51186">
    <property type="entry name" value="GNAT"/>
    <property type="match status" value="1"/>
</dbReference>
<dbReference type="CDD" id="cd04301">
    <property type="entry name" value="NAT_SF"/>
    <property type="match status" value="1"/>
</dbReference>
<dbReference type="Proteomes" id="UP000886725">
    <property type="component" value="Unassembled WGS sequence"/>
</dbReference>
<comment type="caution">
    <text evidence="2">The sequence shown here is derived from an EMBL/GenBank/DDBJ whole genome shotgun (WGS) entry which is preliminary data.</text>
</comment>
<reference evidence="2" key="2">
    <citation type="journal article" date="2021" name="PeerJ">
        <title>Extensive microbial diversity within the chicken gut microbiome revealed by metagenomics and culture.</title>
        <authorList>
            <person name="Gilroy R."/>
            <person name="Ravi A."/>
            <person name="Getino M."/>
            <person name="Pursley I."/>
            <person name="Horton D.L."/>
            <person name="Alikhan N.F."/>
            <person name="Baker D."/>
            <person name="Gharbi K."/>
            <person name="Hall N."/>
            <person name="Watson M."/>
            <person name="Adriaenssens E.M."/>
            <person name="Foster-Nyarko E."/>
            <person name="Jarju S."/>
            <person name="Secka A."/>
            <person name="Antonio M."/>
            <person name="Oren A."/>
            <person name="Chaudhuri R.R."/>
            <person name="La Ragione R."/>
            <person name="Hildebrand F."/>
            <person name="Pallen M.J."/>
        </authorList>
    </citation>
    <scope>NUCLEOTIDE SEQUENCE</scope>
    <source>
        <strain evidence="2">CHK165-10780</strain>
    </source>
</reference>